<evidence type="ECO:0000256" key="3">
    <source>
        <dbReference type="ARBA" id="ARBA00005150"/>
    </source>
</evidence>
<proteinExistence type="inferred from homology"/>
<evidence type="ECO:0000256" key="6">
    <source>
        <dbReference type="ARBA" id="ARBA00013025"/>
    </source>
</evidence>
<accession>A0A2S7UVV2</accession>
<dbReference type="Gene3D" id="3.90.190.20">
    <property type="entry name" value="Mur ligase, C-terminal domain"/>
    <property type="match status" value="1"/>
</dbReference>
<dbReference type="SUPFAM" id="SSF53244">
    <property type="entry name" value="MurD-like peptide ligases, peptide-binding domain"/>
    <property type="match status" value="1"/>
</dbReference>
<dbReference type="EC" id="6.3.2.17" evidence="6"/>
<dbReference type="SUPFAM" id="SSF53623">
    <property type="entry name" value="MurD-like peptide ligases, catalytic domain"/>
    <property type="match status" value="1"/>
</dbReference>
<dbReference type="InterPro" id="IPR036565">
    <property type="entry name" value="Mur-like_cat_sf"/>
</dbReference>
<dbReference type="PIRSF" id="PIRSF001563">
    <property type="entry name" value="Folylpolyglu_synth"/>
    <property type="match status" value="1"/>
</dbReference>
<comment type="catalytic activity">
    <reaction evidence="18">
        <text>10-formyltetrahydrofolyl-(gamma-L-Glu)(n) + L-glutamate + ATP = 10-formyltetrahydrofolyl-(gamma-L-Glu)(n+1) + ADP + phosphate + H(+)</text>
        <dbReference type="Rhea" id="RHEA:51904"/>
        <dbReference type="Rhea" id="RHEA-COMP:13088"/>
        <dbReference type="Rhea" id="RHEA-COMP:14300"/>
        <dbReference type="ChEBI" id="CHEBI:15378"/>
        <dbReference type="ChEBI" id="CHEBI:29985"/>
        <dbReference type="ChEBI" id="CHEBI:30616"/>
        <dbReference type="ChEBI" id="CHEBI:43474"/>
        <dbReference type="ChEBI" id="CHEBI:134413"/>
        <dbReference type="ChEBI" id="CHEBI:456216"/>
        <dbReference type="EC" id="6.3.2.17"/>
    </reaction>
</comment>
<evidence type="ECO:0000256" key="10">
    <source>
        <dbReference type="ARBA" id="ARBA00022741"/>
    </source>
</evidence>
<dbReference type="OrthoDB" id="9809356at2"/>
<dbReference type="AlphaFoldDB" id="A0A2S7UVV2"/>
<dbReference type="Pfam" id="PF02875">
    <property type="entry name" value="Mur_ligase_C"/>
    <property type="match status" value="1"/>
</dbReference>
<evidence type="ECO:0000256" key="19">
    <source>
        <dbReference type="ARBA" id="ARBA00049035"/>
    </source>
</evidence>
<dbReference type="GO" id="GO:0046654">
    <property type="term" value="P:tetrahydrofolate biosynthetic process"/>
    <property type="evidence" value="ECO:0007669"/>
    <property type="project" value="UniProtKB-UniPathway"/>
</dbReference>
<comment type="similarity">
    <text evidence="4 21">Belongs to the folylpolyglutamate synthase family.</text>
</comment>
<dbReference type="RefSeq" id="WP_105052368.1">
    <property type="nucleotide sequence ID" value="NZ_BMYG01000002.1"/>
</dbReference>
<reference evidence="24 25" key="1">
    <citation type="submission" date="2016-12" db="EMBL/GenBank/DDBJ databases">
        <title>Diversity of luminous bacteria.</title>
        <authorList>
            <person name="Yoshizawa S."/>
            <person name="Kogure K."/>
        </authorList>
    </citation>
    <scope>NUCLEOTIDE SEQUENCE [LARGE SCALE GENOMIC DNA]</scope>
    <source>
        <strain evidence="24 25">SA4-48</strain>
    </source>
</reference>
<keyword evidence="11 21" id="KW-0067">ATP-binding</keyword>
<dbReference type="PROSITE" id="PS01012">
    <property type="entry name" value="FOLYLPOLYGLU_SYNT_2"/>
    <property type="match status" value="1"/>
</dbReference>
<keyword evidence="13" id="KW-0289">Folate biosynthesis</keyword>
<comment type="catalytic activity">
    <reaction evidence="17">
        <text>(6S)-5,6,7,8-tetrahydrofolyl-(gamma-L-Glu)(n) + L-glutamate + ATP = (6S)-5,6,7,8-tetrahydrofolyl-(gamma-L-Glu)(n+1) + ADP + phosphate + H(+)</text>
        <dbReference type="Rhea" id="RHEA:10580"/>
        <dbReference type="Rhea" id="RHEA-COMP:14738"/>
        <dbReference type="Rhea" id="RHEA-COMP:14740"/>
        <dbReference type="ChEBI" id="CHEBI:15378"/>
        <dbReference type="ChEBI" id="CHEBI:29985"/>
        <dbReference type="ChEBI" id="CHEBI:30616"/>
        <dbReference type="ChEBI" id="CHEBI:43474"/>
        <dbReference type="ChEBI" id="CHEBI:141005"/>
        <dbReference type="ChEBI" id="CHEBI:456216"/>
        <dbReference type="EC" id="6.3.2.17"/>
    </reaction>
</comment>
<evidence type="ECO:0000256" key="15">
    <source>
        <dbReference type="ARBA" id="ARBA00030592"/>
    </source>
</evidence>
<evidence type="ECO:0000313" key="24">
    <source>
        <dbReference type="EMBL" id="PQJ53868.1"/>
    </source>
</evidence>
<evidence type="ECO:0000256" key="16">
    <source>
        <dbReference type="ARBA" id="ARBA00032510"/>
    </source>
</evidence>
<comment type="catalytic activity">
    <reaction evidence="20">
        <text>7,8-dihydropteroate + L-glutamate + ATP = 7,8-dihydrofolate + ADP + phosphate + H(+)</text>
        <dbReference type="Rhea" id="RHEA:23584"/>
        <dbReference type="ChEBI" id="CHEBI:15378"/>
        <dbReference type="ChEBI" id="CHEBI:17839"/>
        <dbReference type="ChEBI" id="CHEBI:29985"/>
        <dbReference type="ChEBI" id="CHEBI:30616"/>
        <dbReference type="ChEBI" id="CHEBI:43474"/>
        <dbReference type="ChEBI" id="CHEBI:57451"/>
        <dbReference type="ChEBI" id="CHEBI:456216"/>
        <dbReference type="EC" id="6.3.2.12"/>
    </reaction>
</comment>
<evidence type="ECO:0000256" key="17">
    <source>
        <dbReference type="ARBA" id="ARBA00047493"/>
    </source>
</evidence>
<keyword evidence="8 21" id="KW-0436">Ligase</keyword>
<gene>
    <name evidence="24" type="ORF">BTO11_09440</name>
</gene>
<evidence type="ECO:0000256" key="4">
    <source>
        <dbReference type="ARBA" id="ARBA00008276"/>
    </source>
</evidence>
<keyword evidence="25" id="KW-1185">Reference proteome</keyword>
<dbReference type="NCBIfam" id="NF008101">
    <property type="entry name" value="PRK10846.1"/>
    <property type="match status" value="1"/>
</dbReference>
<dbReference type="InterPro" id="IPR018109">
    <property type="entry name" value="Folylpolyglutamate_synth_CS"/>
</dbReference>
<evidence type="ECO:0000256" key="1">
    <source>
        <dbReference type="ARBA" id="ARBA00002714"/>
    </source>
</evidence>
<dbReference type="Proteomes" id="UP000239007">
    <property type="component" value="Unassembled WGS sequence"/>
</dbReference>
<dbReference type="GO" id="GO:0046872">
    <property type="term" value="F:metal ion binding"/>
    <property type="evidence" value="ECO:0007669"/>
    <property type="project" value="UniProtKB-KW"/>
</dbReference>
<evidence type="ECO:0000256" key="14">
    <source>
        <dbReference type="ARBA" id="ARBA00030048"/>
    </source>
</evidence>
<dbReference type="GO" id="GO:0005524">
    <property type="term" value="F:ATP binding"/>
    <property type="evidence" value="ECO:0007669"/>
    <property type="project" value="UniProtKB-KW"/>
</dbReference>
<comment type="pathway">
    <text evidence="3">Cofactor biosynthesis; tetrahydrofolylpolyglutamate biosynthesis.</text>
</comment>
<evidence type="ECO:0000256" key="5">
    <source>
        <dbReference type="ARBA" id="ARBA00013023"/>
    </source>
</evidence>
<evidence type="ECO:0000256" key="13">
    <source>
        <dbReference type="ARBA" id="ARBA00022909"/>
    </source>
</evidence>
<evidence type="ECO:0000313" key="25">
    <source>
        <dbReference type="Proteomes" id="UP000239007"/>
    </source>
</evidence>
<keyword evidence="10 21" id="KW-0547">Nucleotide-binding</keyword>
<comment type="caution">
    <text evidence="24">The sequence shown here is derived from an EMBL/GenBank/DDBJ whole genome shotgun (WGS) entry which is preliminary data.</text>
</comment>
<dbReference type="EC" id="6.3.2.12" evidence="5"/>
<evidence type="ECO:0000259" key="23">
    <source>
        <dbReference type="Pfam" id="PF08245"/>
    </source>
</evidence>
<dbReference type="EMBL" id="MSCH01000003">
    <property type="protein sequence ID" value="PQJ53868.1"/>
    <property type="molecule type" value="Genomic_DNA"/>
</dbReference>
<dbReference type="GO" id="GO:0008841">
    <property type="term" value="F:dihydrofolate synthase activity"/>
    <property type="evidence" value="ECO:0007669"/>
    <property type="project" value="UniProtKB-EC"/>
</dbReference>
<dbReference type="InterPro" id="IPR013221">
    <property type="entry name" value="Mur_ligase_cen"/>
</dbReference>
<evidence type="ECO:0000256" key="2">
    <source>
        <dbReference type="ARBA" id="ARBA00004799"/>
    </source>
</evidence>
<dbReference type="InterPro" id="IPR004101">
    <property type="entry name" value="Mur_ligase_C"/>
</dbReference>
<dbReference type="PANTHER" id="PTHR11136">
    <property type="entry name" value="FOLYLPOLYGLUTAMATE SYNTHASE-RELATED"/>
    <property type="match status" value="1"/>
</dbReference>
<sequence length="430" mass="47643">MSEQSIFKSQSLSDWLFYLESQHNKEIDLGLERVLTVAENASVQDLHAGKVVLVAGTNGKGTTIRFMEQYLLGLGKTVGVYSSPHMFEYNERVRINGESASDQDLIDAFSFIEQHRQGTGLSYFEFGTLAGFKLLQSKQLDYVLVEVGLGGRLDATNILEHDVSVVTSIGLDHIDWLGDTIEKIGFEKAGIFKKGKPAIVGEPNNIASIVQQAKNHQVSEFVQFGQDYSFEQSTSLTQDTWNFVYGDICFNQLPNVLIPKQNICTSLVTLIKLGVTLEQDNIEQTLSQLSLPGRMQIVSTEPLQMVDVAHNPHAVEYLSSMLLADTQLKSVSKVTAVIAMMKDKDIKQTLALMIDVVDEWVIGDLVGNPRAAKKEDIAEILQSLGQNNVTMLPSVKLAWLYANENQNKDSLLLGFGSFYTVAEILNKAED</sequence>
<evidence type="ECO:0000256" key="9">
    <source>
        <dbReference type="ARBA" id="ARBA00022723"/>
    </source>
</evidence>
<comment type="pathway">
    <text evidence="2">Cofactor biosynthesis; tetrahydrofolate biosynthesis; 7,8-dihydrofolate from 2-amino-4-hydroxy-6-hydroxymethyl-7,8-dihydropteridine diphosphate and 4-aminobenzoate: step 2/2.</text>
</comment>
<protein>
    <recommendedName>
        <fullName evidence="7">Dihydrofolate synthase/folylpolyglutamate synthase</fullName>
        <ecNumber evidence="5">6.3.2.12</ecNumber>
        <ecNumber evidence="6">6.3.2.17</ecNumber>
    </recommendedName>
    <alternativeName>
        <fullName evidence="16">Folylpoly-gamma-glutamate synthetase-dihydrofolate synthetase</fullName>
    </alternativeName>
    <alternativeName>
        <fullName evidence="14">Folylpolyglutamate synthetase</fullName>
    </alternativeName>
    <alternativeName>
        <fullName evidence="15">Tetrahydrofolylpolyglutamate synthase</fullName>
    </alternativeName>
</protein>
<evidence type="ECO:0000256" key="11">
    <source>
        <dbReference type="ARBA" id="ARBA00022840"/>
    </source>
</evidence>
<evidence type="ECO:0000256" key="20">
    <source>
        <dbReference type="ARBA" id="ARBA00049161"/>
    </source>
</evidence>
<organism evidence="24 25">
    <name type="scientific">Psychrosphaera saromensis</name>
    <dbReference type="NCBI Taxonomy" id="716813"/>
    <lineage>
        <taxon>Bacteria</taxon>
        <taxon>Pseudomonadati</taxon>
        <taxon>Pseudomonadota</taxon>
        <taxon>Gammaproteobacteria</taxon>
        <taxon>Alteromonadales</taxon>
        <taxon>Pseudoalteromonadaceae</taxon>
        <taxon>Psychrosphaera</taxon>
    </lineage>
</organism>
<feature type="domain" description="Mur ligase central" evidence="23">
    <location>
        <begin position="54"/>
        <end position="230"/>
    </location>
</feature>
<dbReference type="GO" id="GO:0004326">
    <property type="term" value="F:tetrahydrofolylpolyglutamate synthase activity"/>
    <property type="evidence" value="ECO:0007669"/>
    <property type="project" value="UniProtKB-EC"/>
</dbReference>
<evidence type="ECO:0000256" key="21">
    <source>
        <dbReference type="PIRNR" id="PIRNR001563"/>
    </source>
</evidence>
<evidence type="ECO:0000256" key="8">
    <source>
        <dbReference type="ARBA" id="ARBA00022598"/>
    </source>
</evidence>
<dbReference type="UniPathway" id="UPA00077">
    <property type="reaction ID" value="UER00157"/>
</dbReference>
<dbReference type="InterPro" id="IPR001645">
    <property type="entry name" value="Folylpolyglutamate_synth"/>
</dbReference>
<dbReference type="PANTHER" id="PTHR11136:SF0">
    <property type="entry name" value="DIHYDROFOLATE SYNTHETASE-RELATED"/>
    <property type="match status" value="1"/>
</dbReference>
<keyword evidence="12" id="KW-0460">Magnesium</keyword>
<dbReference type="Pfam" id="PF08245">
    <property type="entry name" value="Mur_ligase_M"/>
    <property type="match status" value="1"/>
</dbReference>
<comment type="catalytic activity">
    <reaction evidence="19">
        <text>(6R)-5,10-methylenetetrahydrofolyl-(gamma-L-Glu)(n) + L-glutamate + ATP = (6R)-5,10-methylenetetrahydrofolyl-(gamma-L-Glu)(n+1) + ADP + phosphate + H(+)</text>
        <dbReference type="Rhea" id="RHEA:51912"/>
        <dbReference type="Rhea" id="RHEA-COMP:13257"/>
        <dbReference type="Rhea" id="RHEA-COMP:13258"/>
        <dbReference type="ChEBI" id="CHEBI:15378"/>
        <dbReference type="ChEBI" id="CHEBI:29985"/>
        <dbReference type="ChEBI" id="CHEBI:30616"/>
        <dbReference type="ChEBI" id="CHEBI:43474"/>
        <dbReference type="ChEBI" id="CHEBI:136572"/>
        <dbReference type="ChEBI" id="CHEBI:456216"/>
        <dbReference type="EC" id="6.3.2.17"/>
    </reaction>
</comment>
<dbReference type="GO" id="GO:0046656">
    <property type="term" value="P:folic acid biosynthetic process"/>
    <property type="evidence" value="ECO:0007669"/>
    <property type="project" value="UniProtKB-KW"/>
</dbReference>
<comment type="function">
    <text evidence="1">Functions in two distinct reactions of the de novo folate biosynthetic pathway. Catalyzes the addition of a glutamate residue to dihydropteroate (7,8-dihydropteroate or H2Pte) to form dihydrofolate (7,8-dihydrofolate monoglutamate or H2Pte-Glu). Also catalyzes successive additions of L-glutamate to tetrahydrofolate or 10-formyltetrahydrofolate or 5,10-methylenetetrahydrofolate, leading to folylpolyglutamate derivatives.</text>
</comment>
<evidence type="ECO:0000256" key="18">
    <source>
        <dbReference type="ARBA" id="ARBA00047808"/>
    </source>
</evidence>
<keyword evidence="9" id="KW-0479">Metal-binding</keyword>
<evidence type="ECO:0000256" key="12">
    <source>
        <dbReference type="ARBA" id="ARBA00022842"/>
    </source>
</evidence>
<dbReference type="GO" id="GO:0005737">
    <property type="term" value="C:cytoplasm"/>
    <property type="evidence" value="ECO:0007669"/>
    <property type="project" value="TreeGrafter"/>
</dbReference>
<dbReference type="Gene3D" id="3.40.1190.10">
    <property type="entry name" value="Mur-like, catalytic domain"/>
    <property type="match status" value="1"/>
</dbReference>
<evidence type="ECO:0000256" key="7">
    <source>
        <dbReference type="ARBA" id="ARBA00019357"/>
    </source>
</evidence>
<feature type="domain" description="Mur ligase C-terminal" evidence="22">
    <location>
        <begin position="293"/>
        <end position="417"/>
    </location>
</feature>
<dbReference type="NCBIfam" id="TIGR01499">
    <property type="entry name" value="folC"/>
    <property type="match status" value="1"/>
</dbReference>
<evidence type="ECO:0000259" key="22">
    <source>
        <dbReference type="Pfam" id="PF02875"/>
    </source>
</evidence>
<name>A0A2S7UVV2_9GAMM</name>
<dbReference type="InterPro" id="IPR036615">
    <property type="entry name" value="Mur_ligase_C_dom_sf"/>
</dbReference>